<dbReference type="EMBL" id="RKRF01000007">
    <property type="protein sequence ID" value="RPF56160.1"/>
    <property type="molecule type" value="Genomic_DNA"/>
</dbReference>
<dbReference type="RefSeq" id="WP_124220318.1">
    <property type="nucleotide sequence ID" value="NZ_RKRF01000007.1"/>
</dbReference>
<sequence>MKKLFRKNKKEKVKIKPKREKKTKKKYSLWRNLSMLRKTCPVEEQTYSVKFQLNKQKANPETFGRSWVSFL</sequence>
<name>A0A3N5BLV7_9BACI</name>
<accession>A0A3N5BLV7</accession>
<protein>
    <submittedName>
        <fullName evidence="1">Uncharacterized protein</fullName>
    </submittedName>
</protein>
<evidence type="ECO:0000313" key="2">
    <source>
        <dbReference type="Proteomes" id="UP000276443"/>
    </source>
</evidence>
<proteinExistence type="predicted"/>
<reference evidence="1 2" key="1">
    <citation type="submission" date="2018-11" db="EMBL/GenBank/DDBJ databases">
        <title>Genomic Encyclopedia of Type Strains, Phase IV (KMG-IV): sequencing the most valuable type-strain genomes for metagenomic binning, comparative biology and taxonomic classification.</title>
        <authorList>
            <person name="Goeker M."/>
        </authorList>
    </citation>
    <scope>NUCLEOTIDE SEQUENCE [LARGE SCALE GENOMIC DNA]</scope>
    <source>
        <strain evidence="1 2">DSM 18090</strain>
    </source>
</reference>
<evidence type="ECO:0000313" key="1">
    <source>
        <dbReference type="EMBL" id="RPF56160.1"/>
    </source>
</evidence>
<organism evidence="1 2">
    <name type="scientific">Aquisalibacillus elongatus</name>
    <dbReference type="NCBI Taxonomy" id="485577"/>
    <lineage>
        <taxon>Bacteria</taxon>
        <taxon>Bacillati</taxon>
        <taxon>Bacillota</taxon>
        <taxon>Bacilli</taxon>
        <taxon>Bacillales</taxon>
        <taxon>Bacillaceae</taxon>
        <taxon>Aquisalibacillus</taxon>
    </lineage>
</organism>
<keyword evidence="2" id="KW-1185">Reference proteome</keyword>
<gene>
    <name evidence="1" type="ORF">EDC24_1049</name>
</gene>
<dbReference type="AlphaFoldDB" id="A0A3N5BLV7"/>
<dbReference type="Proteomes" id="UP000276443">
    <property type="component" value="Unassembled WGS sequence"/>
</dbReference>
<comment type="caution">
    <text evidence="1">The sequence shown here is derived from an EMBL/GenBank/DDBJ whole genome shotgun (WGS) entry which is preliminary data.</text>
</comment>